<protein>
    <submittedName>
        <fullName evidence="1">Uncharacterized protein</fullName>
    </submittedName>
</protein>
<gene>
    <name evidence="1" type="ORF">ACFFSA_37485</name>
</gene>
<proteinExistence type="predicted"/>
<evidence type="ECO:0000313" key="2">
    <source>
        <dbReference type="Proteomes" id="UP001589532"/>
    </source>
</evidence>
<name>A0ABV5SAU6_9ACTN</name>
<keyword evidence="2" id="KW-1185">Reference proteome</keyword>
<sequence>MSWIPLFSTALGAVIGIAATLLADWTRANRNQREESRTVRRQLYGDYLAALSLTRHHLRVAARNAGSPIEDKARLALEAFEAGGAYQARYQVALVAPGHVTDASTAAFNALRSLRDLIEGGGGANSDPAFREAQQQWAARFAALRNCMRVDLGLDQGEKQP</sequence>
<dbReference type="EMBL" id="JBHMBW010000051">
    <property type="protein sequence ID" value="MFB9628799.1"/>
    <property type="molecule type" value="Genomic_DNA"/>
</dbReference>
<reference evidence="1 2" key="1">
    <citation type="submission" date="2024-09" db="EMBL/GenBank/DDBJ databases">
        <authorList>
            <person name="Sun Q."/>
            <person name="Mori K."/>
        </authorList>
    </citation>
    <scope>NUCLEOTIDE SEQUENCE [LARGE SCALE GENOMIC DNA]</scope>
    <source>
        <strain evidence="1 2">JCM 3143</strain>
    </source>
</reference>
<evidence type="ECO:0000313" key="1">
    <source>
        <dbReference type="EMBL" id="MFB9628799.1"/>
    </source>
</evidence>
<dbReference type="RefSeq" id="WP_344998552.1">
    <property type="nucleotide sequence ID" value="NZ_BAAAXV010000009.1"/>
</dbReference>
<dbReference type="Proteomes" id="UP001589532">
    <property type="component" value="Unassembled WGS sequence"/>
</dbReference>
<accession>A0ABV5SAU6</accession>
<comment type="caution">
    <text evidence="1">The sequence shown here is derived from an EMBL/GenBank/DDBJ whole genome shotgun (WGS) entry which is preliminary data.</text>
</comment>
<organism evidence="1 2">
    <name type="scientific">Nonomuraea helvata</name>
    <dbReference type="NCBI Taxonomy" id="37484"/>
    <lineage>
        <taxon>Bacteria</taxon>
        <taxon>Bacillati</taxon>
        <taxon>Actinomycetota</taxon>
        <taxon>Actinomycetes</taxon>
        <taxon>Streptosporangiales</taxon>
        <taxon>Streptosporangiaceae</taxon>
        <taxon>Nonomuraea</taxon>
    </lineage>
</organism>